<dbReference type="Proteomes" id="UP000694401">
    <property type="component" value="Unassembled WGS sequence"/>
</dbReference>
<evidence type="ECO:0000256" key="3">
    <source>
        <dbReference type="ARBA" id="ARBA00022702"/>
    </source>
</evidence>
<evidence type="ECO:0000313" key="10">
    <source>
        <dbReference type="Proteomes" id="UP000694401"/>
    </source>
</evidence>
<keyword evidence="3" id="KW-0372">Hormone</keyword>
<dbReference type="GO" id="GO:0005615">
    <property type="term" value="C:extracellular space"/>
    <property type="evidence" value="ECO:0007669"/>
    <property type="project" value="TreeGrafter"/>
</dbReference>
<dbReference type="PANTHER" id="PTHR24019:SF5">
    <property type="entry name" value="ADIPOLIN"/>
    <property type="match status" value="1"/>
</dbReference>
<comment type="similarity">
    <text evidence="7">Belongs to the adipolin/erythroferrone family.</text>
</comment>
<evidence type="ECO:0000256" key="7">
    <source>
        <dbReference type="ARBA" id="ARBA00038198"/>
    </source>
</evidence>
<dbReference type="InterPro" id="IPR008983">
    <property type="entry name" value="Tumour_necrosis_fac-like_dom"/>
</dbReference>
<feature type="domain" description="C1q" evidence="8">
    <location>
        <begin position="122"/>
        <end position="284"/>
    </location>
</feature>
<evidence type="ECO:0000256" key="5">
    <source>
        <dbReference type="ARBA" id="ARBA00023157"/>
    </source>
</evidence>
<keyword evidence="4" id="KW-0732">Signal</keyword>
<dbReference type="Ensembl" id="ENSZLMT00000020907.1">
    <property type="protein sequence ID" value="ENSZLMP00000020359.1"/>
    <property type="gene ID" value="ENSZLMG00000014020.1"/>
</dbReference>
<dbReference type="PANTHER" id="PTHR24019">
    <property type="entry name" value="ADIPOLIN"/>
    <property type="match status" value="1"/>
</dbReference>
<dbReference type="SUPFAM" id="SSF49842">
    <property type="entry name" value="TNF-like"/>
    <property type="match status" value="1"/>
</dbReference>
<evidence type="ECO:0000259" key="8">
    <source>
        <dbReference type="PROSITE" id="PS50871"/>
    </source>
</evidence>
<organism evidence="9 10">
    <name type="scientific">Zosterops lateralis melanops</name>
    <dbReference type="NCBI Taxonomy" id="1220523"/>
    <lineage>
        <taxon>Eukaryota</taxon>
        <taxon>Metazoa</taxon>
        <taxon>Chordata</taxon>
        <taxon>Craniata</taxon>
        <taxon>Vertebrata</taxon>
        <taxon>Euteleostomi</taxon>
        <taxon>Archelosauria</taxon>
        <taxon>Archosauria</taxon>
        <taxon>Dinosauria</taxon>
        <taxon>Saurischia</taxon>
        <taxon>Theropoda</taxon>
        <taxon>Coelurosauria</taxon>
        <taxon>Aves</taxon>
        <taxon>Neognathae</taxon>
        <taxon>Neoaves</taxon>
        <taxon>Telluraves</taxon>
        <taxon>Australaves</taxon>
        <taxon>Passeriformes</taxon>
        <taxon>Sylvioidea</taxon>
        <taxon>Zosteropidae</taxon>
        <taxon>Zosterops</taxon>
    </lineage>
</organism>
<keyword evidence="2" id="KW-0964">Secreted</keyword>
<evidence type="ECO:0000256" key="6">
    <source>
        <dbReference type="ARBA" id="ARBA00023180"/>
    </source>
</evidence>
<proteinExistence type="inferred from homology"/>
<keyword evidence="5" id="KW-1015">Disulfide bond</keyword>
<name>A0A8D2Q0C4_ZOSLA</name>
<dbReference type="GO" id="GO:0005179">
    <property type="term" value="F:hormone activity"/>
    <property type="evidence" value="ECO:0007669"/>
    <property type="project" value="UniProtKB-KW"/>
</dbReference>
<keyword evidence="10" id="KW-1185">Reference proteome</keyword>
<evidence type="ECO:0000313" key="9">
    <source>
        <dbReference type="Ensembl" id="ENSZLMP00000020359.1"/>
    </source>
</evidence>
<dbReference type="GO" id="GO:0046628">
    <property type="term" value="P:positive regulation of insulin receptor signaling pathway"/>
    <property type="evidence" value="ECO:0007669"/>
    <property type="project" value="TreeGrafter"/>
</dbReference>
<dbReference type="Gene3D" id="2.60.120.40">
    <property type="match status" value="1"/>
</dbReference>
<evidence type="ECO:0000256" key="2">
    <source>
        <dbReference type="ARBA" id="ARBA00022525"/>
    </source>
</evidence>
<dbReference type="GO" id="GO:0046326">
    <property type="term" value="P:positive regulation of D-glucose import"/>
    <property type="evidence" value="ECO:0007669"/>
    <property type="project" value="TreeGrafter"/>
</dbReference>
<keyword evidence="6" id="KW-0325">Glycoprotein</keyword>
<reference evidence="9" key="2">
    <citation type="submission" date="2025-09" db="UniProtKB">
        <authorList>
            <consortium name="Ensembl"/>
        </authorList>
    </citation>
    <scope>IDENTIFICATION</scope>
</reference>
<evidence type="ECO:0000256" key="4">
    <source>
        <dbReference type="ARBA" id="ARBA00022729"/>
    </source>
</evidence>
<accession>A0A8D2Q0C4</accession>
<comment type="subcellular location">
    <subcellularLocation>
        <location evidence="1">Secreted</location>
    </subcellularLocation>
</comment>
<dbReference type="InterPro" id="IPR052136">
    <property type="entry name" value="Adipolin/Erythroferrone-rel"/>
</dbReference>
<protein>
    <recommendedName>
        <fullName evidence="8">C1q domain-containing protein</fullName>
    </recommendedName>
</protein>
<dbReference type="PROSITE" id="PS50871">
    <property type="entry name" value="C1Q"/>
    <property type="match status" value="1"/>
</dbReference>
<evidence type="ECO:0000256" key="1">
    <source>
        <dbReference type="ARBA" id="ARBA00004613"/>
    </source>
</evidence>
<reference evidence="9" key="1">
    <citation type="submission" date="2025-08" db="UniProtKB">
        <authorList>
            <consortium name="Ensembl"/>
        </authorList>
    </citation>
    <scope>IDENTIFICATION</scope>
</reference>
<sequence length="306" mass="33776">MDLGAAQGFGISSGVWEQPRGLGSAQGWIWDQLRGLGSALGFGSSSGVWDQLWGLGAAQGFGSSPRIWDQLRDGFRISTGIWDQPRDRFGNSPRPGFGIIPGIWDSGSSQAGIWDHPRLGLGSSQGWIWDQPRNQDHPEPCVSPQPQAKGAFLRGSGLNLLTGRFTAPVGGIYQFSANIHVDHSELKSKVQLRARDNVRVLICIESLCHRHTSLEVIAGLESNSKIFTIYVHGLLQLQVRPQKLRFSDPNLRARTWNYLGISAPKLWAGKWNYLGISVPNLWAEKLNYLGISAPKLWAGKWNYLGI</sequence>
<dbReference type="GO" id="GO:0045721">
    <property type="term" value="P:negative regulation of gluconeogenesis"/>
    <property type="evidence" value="ECO:0007669"/>
    <property type="project" value="TreeGrafter"/>
</dbReference>
<dbReference type="InterPro" id="IPR001073">
    <property type="entry name" value="C1q_dom"/>
</dbReference>
<dbReference type="AlphaFoldDB" id="A0A8D2Q0C4"/>